<dbReference type="EMBL" id="MU274167">
    <property type="protein sequence ID" value="KAI0026818.1"/>
    <property type="molecule type" value="Genomic_DNA"/>
</dbReference>
<sequence>MSLDALDEWIALTHQASQLLEDRSMETAEENHALAERIDIALALLPTFRVSLKGGKNGSQKNCAARIPKDVFENIMQYALTLLPLAVRRDNIADLGWVKLSHVCRAWRHFALAYEEAWASSIGQLPRATAIFLQRAGSTPIDVIITGQRPALPSPAMAFSSLDEASVGTILESIDISRVRTLIVADGR</sequence>
<accession>A0ACB8Q4U9</accession>
<gene>
    <name evidence="1" type="ORF">K488DRAFT_91825</name>
</gene>
<comment type="caution">
    <text evidence="1">The sequence shown here is derived from an EMBL/GenBank/DDBJ whole genome shotgun (WGS) entry which is preliminary data.</text>
</comment>
<name>A0ACB8Q4U9_9AGAM</name>
<organism evidence="1 2">
    <name type="scientific">Vararia minispora EC-137</name>
    <dbReference type="NCBI Taxonomy" id="1314806"/>
    <lineage>
        <taxon>Eukaryota</taxon>
        <taxon>Fungi</taxon>
        <taxon>Dikarya</taxon>
        <taxon>Basidiomycota</taxon>
        <taxon>Agaricomycotina</taxon>
        <taxon>Agaricomycetes</taxon>
        <taxon>Russulales</taxon>
        <taxon>Lachnocladiaceae</taxon>
        <taxon>Vararia</taxon>
    </lineage>
</organism>
<evidence type="ECO:0000313" key="2">
    <source>
        <dbReference type="Proteomes" id="UP000814128"/>
    </source>
</evidence>
<dbReference type="Proteomes" id="UP000814128">
    <property type="component" value="Unassembled WGS sequence"/>
</dbReference>
<evidence type="ECO:0000313" key="1">
    <source>
        <dbReference type="EMBL" id="KAI0026818.1"/>
    </source>
</evidence>
<protein>
    <submittedName>
        <fullName evidence="1">Uncharacterized protein</fullName>
    </submittedName>
</protein>
<reference evidence="1" key="2">
    <citation type="journal article" date="2022" name="New Phytol.">
        <title>Evolutionary transition to the ectomycorrhizal habit in the genomes of a hyperdiverse lineage of mushroom-forming fungi.</title>
        <authorList>
            <person name="Looney B."/>
            <person name="Miyauchi S."/>
            <person name="Morin E."/>
            <person name="Drula E."/>
            <person name="Courty P.E."/>
            <person name="Kohler A."/>
            <person name="Kuo A."/>
            <person name="LaButti K."/>
            <person name="Pangilinan J."/>
            <person name="Lipzen A."/>
            <person name="Riley R."/>
            <person name="Andreopoulos W."/>
            <person name="He G."/>
            <person name="Johnson J."/>
            <person name="Nolan M."/>
            <person name="Tritt A."/>
            <person name="Barry K.W."/>
            <person name="Grigoriev I.V."/>
            <person name="Nagy L.G."/>
            <person name="Hibbett D."/>
            <person name="Henrissat B."/>
            <person name="Matheny P.B."/>
            <person name="Labbe J."/>
            <person name="Martin F.M."/>
        </authorList>
    </citation>
    <scope>NUCLEOTIDE SEQUENCE</scope>
    <source>
        <strain evidence="1">EC-137</strain>
    </source>
</reference>
<keyword evidence="2" id="KW-1185">Reference proteome</keyword>
<reference evidence="1" key="1">
    <citation type="submission" date="2021-02" db="EMBL/GenBank/DDBJ databases">
        <authorList>
            <consortium name="DOE Joint Genome Institute"/>
            <person name="Ahrendt S."/>
            <person name="Looney B.P."/>
            <person name="Miyauchi S."/>
            <person name="Morin E."/>
            <person name="Drula E."/>
            <person name="Courty P.E."/>
            <person name="Chicoki N."/>
            <person name="Fauchery L."/>
            <person name="Kohler A."/>
            <person name="Kuo A."/>
            <person name="Labutti K."/>
            <person name="Pangilinan J."/>
            <person name="Lipzen A."/>
            <person name="Riley R."/>
            <person name="Andreopoulos W."/>
            <person name="He G."/>
            <person name="Johnson J."/>
            <person name="Barry K.W."/>
            <person name="Grigoriev I.V."/>
            <person name="Nagy L."/>
            <person name="Hibbett D."/>
            <person name="Henrissat B."/>
            <person name="Matheny P.B."/>
            <person name="Labbe J."/>
            <person name="Martin F."/>
        </authorList>
    </citation>
    <scope>NUCLEOTIDE SEQUENCE</scope>
    <source>
        <strain evidence="1">EC-137</strain>
    </source>
</reference>
<proteinExistence type="predicted"/>